<keyword evidence="10" id="KW-0249">Electron transport</keyword>
<name>A0A8F9TV20_9BACT</name>
<dbReference type="PROSITE" id="PS51007">
    <property type="entry name" value="CYTC"/>
    <property type="match status" value="1"/>
</dbReference>
<dbReference type="KEGG" id="ole:K0B96_16115"/>
<dbReference type="EC" id="7.1.1.9" evidence="3"/>
<accession>A0A8F9TV20</accession>
<evidence type="ECO:0000259" key="20">
    <source>
        <dbReference type="PROSITE" id="PS51007"/>
    </source>
</evidence>
<keyword evidence="11 18" id="KW-1133">Transmembrane helix</keyword>
<evidence type="ECO:0000256" key="14">
    <source>
        <dbReference type="ARBA" id="ARBA00023136"/>
    </source>
</evidence>
<evidence type="ECO:0000256" key="4">
    <source>
        <dbReference type="ARBA" id="ARBA00022448"/>
    </source>
</evidence>
<dbReference type="NCBIfam" id="TIGR02866">
    <property type="entry name" value="CoxB"/>
    <property type="match status" value="1"/>
</dbReference>
<proteinExistence type="inferred from homology"/>
<dbReference type="SUPFAM" id="SSF49503">
    <property type="entry name" value="Cupredoxins"/>
    <property type="match status" value="1"/>
</dbReference>
<keyword evidence="9" id="KW-1278">Translocase</keyword>
<gene>
    <name evidence="21" type="primary">coxB</name>
    <name evidence="21" type="ORF">K0B96_16115</name>
</gene>
<evidence type="ECO:0000256" key="11">
    <source>
        <dbReference type="ARBA" id="ARBA00022989"/>
    </source>
</evidence>
<reference evidence="21" key="1">
    <citation type="submission" date="2021-08" db="EMBL/GenBank/DDBJ databases">
        <title>Genome of a novel bacterium of the phylum Verrucomicrobia, Oleiharenicola sp. KSB-15.</title>
        <authorList>
            <person name="Chung J.-H."/>
            <person name="Ahn J.-H."/>
            <person name="Yoon Y."/>
            <person name="Kim D.-Y."/>
            <person name="An S.-H."/>
            <person name="Park I."/>
            <person name="Yeon J."/>
        </authorList>
    </citation>
    <scope>NUCLEOTIDE SEQUENCE</scope>
    <source>
        <strain evidence="21">KSB-15</strain>
    </source>
</reference>
<keyword evidence="22" id="KW-1185">Reference proteome</keyword>
<keyword evidence="7 18" id="KW-0812">Transmembrane</keyword>
<evidence type="ECO:0000256" key="8">
    <source>
        <dbReference type="ARBA" id="ARBA00022723"/>
    </source>
</evidence>
<evidence type="ECO:0000256" key="3">
    <source>
        <dbReference type="ARBA" id="ARBA00012949"/>
    </source>
</evidence>
<dbReference type="SUPFAM" id="SSF81464">
    <property type="entry name" value="Cytochrome c oxidase subunit II-like, transmembrane region"/>
    <property type="match status" value="1"/>
</dbReference>
<dbReference type="GO" id="GO:0005507">
    <property type="term" value="F:copper ion binding"/>
    <property type="evidence" value="ECO:0007669"/>
    <property type="project" value="InterPro"/>
</dbReference>
<dbReference type="AlphaFoldDB" id="A0A8F9TV20"/>
<feature type="transmembrane region" description="Helical" evidence="18">
    <location>
        <begin position="28"/>
        <end position="53"/>
    </location>
</feature>
<keyword evidence="14 18" id="KW-0472">Membrane</keyword>
<dbReference type="InterPro" id="IPR036257">
    <property type="entry name" value="Cyt_c_oxidase_su2_TM_sf"/>
</dbReference>
<dbReference type="GO" id="GO:0020037">
    <property type="term" value="F:heme binding"/>
    <property type="evidence" value="ECO:0007669"/>
    <property type="project" value="InterPro"/>
</dbReference>
<comment type="similarity">
    <text evidence="2">Belongs to the cytochrome c oxidase subunit 2 family.</text>
</comment>
<dbReference type="Gene3D" id="1.10.287.90">
    <property type="match status" value="1"/>
</dbReference>
<evidence type="ECO:0000313" key="22">
    <source>
        <dbReference type="Proteomes" id="UP000825051"/>
    </source>
</evidence>
<keyword evidence="13" id="KW-0186">Copper</keyword>
<dbReference type="GO" id="GO:0042773">
    <property type="term" value="P:ATP synthesis coupled electron transport"/>
    <property type="evidence" value="ECO:0007669"/>
    <property type="project" value="TreeGrafter"/>
</dbReference>
<dbReference type="Proteomes" id="UP000825051">
    <property type="component" value="Chromosome"/>
</dbReference>
<organism evidence="21 22">
    <name type="scientific">Horticoccus luteus</name>
    <dbReference type="NCBI Taxonomy" id="2862869"/>
    <lineage>
        <taxon>Bacteria</taxon>
        <taxon>Pseudomonadati</taxon>
        <taxon>Verrucomicrobiota</taxon>
        <taxon>Opitutia</taxon>
        <taxon>Opitutales</taxon>
        <taxon>Opitutaceae</taxon>
        <taxon>Horticoccus</taxon>
    </lineage>
</organism>
<evidence type="ECO:0000256" key="13">
    <source>
        <dbReference type="ARBA" id="ARBA00023008"/>
    </source>
</evidence>
<dbReference type="GO" id="GO:0016491">
    <property type="term" value="F:oxidoreductase activity"/>
    <property type="evidence" value="ECO:0007669"/>
    <property type="project" value="InterPro"/>
</dbReference>
<evidence type="ECO:0000256" key="15">
    <source>
        <dbReference type="ARBA" id="ARBA00024688"/>
    </source>
</evidence>
<keyword evidence="5 17" id="KW-0349">Heme</keyword>
<evidence type="ECO:0000256" key="5">
    <source>
        <dbReference type="ARBA" id="ARBA00022617"/>
    </source>
</evidence>
<dbReference type="InterPro" id="IPR036909">
    <property type="entry name" value="Cyt_c-like_dom_sf"/>
</dbReference>
<dbReference type="EMBL" id="CP080507">
    <property type="protein sequence ID" value="QYM78808.1"/>
    <property type="molecule type" value="Genomic_DNA"/>
</dbReference>
<dbReference type="GO" id="GO:0016020">
    <property type="term" value="C:membrane"/>
    <property type="evidence" value="ECO:0007669"/>
    <property type="project" value="UniProtKB-SubCell"/>
</dbReference>
<evidence type="ECO:0000259" key="19">
    <source>
        <dbReference type="PROSITE" id="PS50857"/>
    </source>
</evidence>
<keyword evidence="8 17" id="KW-0479">Metal-binding</keyword>
<evidence type="ECO:0000313" key="21">
    <source>
        <dbReference type="EMBL" id="QYM78808.1"/>
    </source>
</evidence>
<dbReference type="GO" id="GO:0004129">
    <property type="term" value="F:cytochrome-c oxidase activity"/>
    <property type="evidence" value="ECO:0007669"/>
    <property type="project" value="UniProtKB-EC"/>
</dbReference>
<dbReference type="InterPro" id="IPR014222">
    <property type="entry name" value="Cyt_c_oxidase_su2"/>
</dbReference>
<comment type="subcellular location">
    <subcellularLocation>
        <location evidence="1">Membrane</location>
        <topology evidence="1">Multi-pass membrane protein</topology>
    </subcellularLocation>
</comment>
<evidence type="ECO:0000256" key="9">
    <source>
        <dbReference type="ARBA" id="ARBA00022967"/>
    </source>
</evidence>
<dbReference type="Gene3D" id="2.60.40.420">
    <property type="entry name" value="Cupredoxins - blue copper proteins"/>
    <property type="match status" value="1"/>
</dbReference>
<dbReference type="InterPro" id="IPR008972">
    <property type="entry name" value="Cupredoxin"/>
</dbReference>
<evidence type="ECO:0000256" key="12">
    <source>
        <dbReference type="ARBA" id="ARBA00023004"/>
    </source>
</evidence>
<dbReference type="InterPro" id="IPR001505">
    <property type="entry name" value="Copper_CuA"/>
</dbReference>
<dbReference type="SUPFAM" id="SSF46626">
    <property type="entry name" value="Cytochrome c"/>
    <property type="match status" value="1"/>
</dbReference>
<dbReference type="PROSITE" id="PS00078">
    <property type="entry name" value="COX2"/>
    <property type="match status" value="1"/>
</dbReference>
<evidence type="ECO:0000256" key="7">
    <source>
        <dbReference type="ARBA" id="ARBA00022692"/>
    </source>
</evidence>
<dbReference type="PROSITE" id="PS50857">
    <property type="entry name" value="COX2_CUA"/>
    <property type="match status" value="1"/>
</dbReference>
<dbReference type="InterPro" id="IPR045187">
    <property type="entry name" value="CcO_II"/>
</dbReference>
<dbReference type="Gene3D" id="1.10.760.10">
    <property type="entry name" value="Cytochrome c-like domain"/>
    <property type="match status" value="1"/>
</dbReference>
<evidence type="ECO:0000256" key="6">
    <source>
        <dbReference type="ARBA" id="ARBA00022660"/>
    </source>
</evidence>
<dbReference type="InterPro" id="IPR002429">
    <property type="entry name" value="CcO_II-like_C"/>
</dbReference>
<keyword evidence="6" id="KW-0679">Respiratory chain</keyword>
<keyword evidence="4" id="KW-0813">Transport</keyword>
<evidence type="ECO:0000256" key="16">
    <source>
        <dbReference type="ARBA" id="ARBA00031399"/>
    </source>
</evidence>
<evidence type="ECO:0000256" key="10">
    <source>
        <dbReference type="ARBA" id="ARBA00022982"/>
    </source>
</evidence>
<evidence type="ECO:0000256" key="17">
    <source>
        <dbReference type="PROSITE-ProRule" id="PRU00433"/>
    </source>
</evidence>
<evidence type="ECO:0000256" key="1">
    <source>
        <dbReference type="ARBA" id="ARBA00004141"/>
    </source>
</evidence>
<dbReference type="Pfam" id="PF00034">
    <property type="entry name" value="Cytochrom_C"/>
    <property type="match status" value="1"/>
</dbReference>
<dbReference type="InterPro" id="IPR009056">
    <property type="entry name" value="Cyt_c-like_dom"/>
</dbReference>
<keyword evidence="12 17" id="KW-0408">Iron</keyword>
<dbReference type="RefSeq" id="WP_220161912.1">
    <property type="nucleotide sequence ID" value="NZ_CP080507.1"/>
</dbReference>
<comment type="function">
    <text evidence="15">Subunits I and II form the functional core of the enzyme complex. Electrons originating in cytochrome c are transferred via heme a and Cu(A) to the binuclear center formed by heme a3 and Cu(B).</text>
</comment>
<protein>
    <recommendedName>
        <fullName evidence="3">cytochrome-c oxidase</fullName>
        <ecNumber evidence="3">7.1.1.9</ecNumber>
    </recommendedName>
    <alternativeName>
        <fullName evidence="16">Cytochrome aa3 subunit 2</fullName>
    </alternativeName>
</protein>
<sequence>MNAFFAFGGMMERLPQGSTIAPRVDTAFIGLLILSGLLIALLLGLNLVFLIRYRRGSPAPRPPLTFATWKLEAGWITATTVVFLGIFVWGARIYLDMERPPPDAYTIDVVARQWMWDIRHPNGRREFDTLHVPIGRPIRLRMTSEDVIHSLFIPAFRVKQDIVPGRTISTWFQATQTGHFHLFCSQYCGTQHAAMIAEVIAQTPEDYATWLEAGNHDGSLGDRGRQLFVHYGCSGCHSSESNVHAPSLAGLYNHRVPLDGGQFVRADEAYLRDSILEPGKQVAAGYTPIMPSFKGVIPEGDLIELIAYLKSLGDQTPAPVPAPARP</sequence>
<feature type="transmembrane region" description="Helical" evidence="18">
    <location>
        <begin position="73"/>
        <end position="95"/>
    </location>
</feature>
<dbReference type="PANTHER" id="PTHR22888:SF9">
    <property type="entry name" value="CYTOCHROME C OXIDASE SUBUNIT 2"/>
    <property type="match status" value="1"/>
</dbReference>
<feature type="domain" description="Cytochrome c" evidence="20">
    <location>
        <begin position="219"/>
        <end position="313"/>
    </location>
</feature>
<dbReference type="CDD" id="cd13915">
    <property type="entry name" value="CuRO_HCO_II_like_2"/>
    <property type="match status" value="1"/>
</dbReference>
<evidence type="ECO:0000256" key="18">
    <source>
        <dbReference type="SAM" id="Phobius"/>
    </source>
</evidence>
<dbReference type="PANTHER" id="PTHR22888">
    <property type="entry name" value="CYTOCHROME C OXIDASE, SUBUNIT II"/>
    <property type="match status" value="1"/>
</dbReference>
<evidence type="ECO:0000256" key="2">
    <source>
        <dbReference type="ARBA" id="ARBA00007866"/>
    </source>
</evidence>
<dbReference type="Pfam" id="PF00116">
    <property type="entry name" value="COX2"/>
    <property type="match status" value="1"/>
</dbReference>
<feature type="domain" description="Cytochrome oxidase subunit II copper A binding" evidence="19">
    <location>
        <begin position="102"/>
        <end position="213"/>
    </location>
</feature>